<dbReference type="Proteomes" id="UP000186040">
    <property type="component" value="Unassembled WGS sequence"/>
</dbReference>
<evidence type="ECO:0000313" key="2">
    <source>
        <dbReference type="Proteomes" id="UP000186040"/>
    </source>
</evidence>
<sequence>MAGASVPVKIDQETHSLLAHAATALRTTQKDLLEAAVREYLAARREEIRESLQRTMQLIDGSDASRVAVLSGLSPERLDELGGVSES</sequence>
<dbReference type="EMBL" id="MKQR01000026">
    <property type="protein sequence ID" value="OLR90535.1"/>
    <property type="molecule type" value="Genomic_DNA"/>
</dbReference>
<evidence type="ECO:0000313" key="1">
    <source>
        <dbReference type="EMBL" id="OLR90535.1"/>
    </source>
</evidence>
<accession>A0A1Q9LEU1</accession>
<organism evidence="1 2">
    <name type="scientific">Actinokineospora bangkokensis</name>
    <dbReference type="NCBI Taxonomy" id="1193682"/>
    <lineage>
        <taxon>Bacteria</taxon>
        <taxon>Bacillati</taxon>
        <taxon>Actinomycetota</taxon>
        <taxon>Actinomycetes</taxon>
        <taxon>Pseudonocardiales</taxon>
        <taxon>Pseudonocardiaceae</taxon>
        <taxon>Actinokineospora</taxon>
    </lineage>
</organism>
<proteinExistence type="predicted"/>
<protein>
    <recommendedName>
        <fullName evidence="3">Ribbon-helix-helix protein CopG domain-containing protein</fullName>
    </recommendedName>
</protein>
<comment type="caution">
    <text evidence="1">The sequence shown here is derived from an EMBL/GenBank/DDBJ whole genome shotgun (WGS) entry which is preliminary data.</text>
</comment>
<keyword evidence="2" id="KW-1185">Reference proteome</keyword>
<evidence type="ECO:0008006" key="3">
    <source>
        <dbReference type="Google" id="ProtNLM"/>
    </source>
</evidence>
<reference evidence="1 2" key="1">
    <citation type="submission" date="2016-10" db="EMBL/GenBank/DDBJ databases">
        <title>The Draft Genome Sequence of Actinokineospora bangkokensis 44EHWT reveals the biosynthetic pathway of antifungal compounds Thailandins with unusual extender unit butylmalonyl-CoA.</title>
        <authorList>
            <person name="Greule A."/>
            <person name="Intra B."/>
            <person name="Flemming S."/>
            <person name="Rommel M.G."/>
            <person name="Panbangred W."/>
            <person name="Bechthold A."/>
        </authorList>
    </citation>
    <scope>NUCLEOTIDE SEQUENCE [LARGE SCALE GENOMIC DNA]</scope>
    <source>
        <strain evidence="1 2">44EHW</strain>
    </source>
</reference>
<dbReference type="AlphaFoldDB" id="A0A1Q9LEU1"/>
<name>A0A1Q9LEU1_9PSEU</name>
<gene>
    <name evidence="1" type="ORF">BJP25_28305</name>
</gene>
<dbReference type="STRING" id="1193682.BJP25_28305"/>